<feature type="chain" id="PRO_5042572967" evidence="1">
    <location>
        <begin position="25"/>
        <end position="456"/>
    </location>
</feature>
<dbReference type="AlphaFoldDB" id="A0AAJ1MMK3"/>
<name>A0AAJ1MMK3_9SPIO</name>
<protein>
    <submittedName>
        <fullName evidence="2">Uncharacterized protein</fullName>
    </submittedName>
</protein>
<keyword evidence="1" id="KW-0732">Signal</keyword>
<evidence type="ECO:0000313" key="2">
    <source>
        <dbReference type="EMBL" id="MDC7225514.1"/>
    </source>
</evidence>
<comment type="caution">
    <text evidence="2">The sequence shown here is derived from an EMBL/GenBank/DDBJ whole genome shotgun (WGS) entry which is preliminary data.</text>
</comment>
<dbReference type="Proteomes" id="UP001221217">
    <property type="component" value="Unassembled WGS sequence"/>
</dbReference>
<evidence type="ECO:0000313" key="3">
    <source>
        <dbReference type="Proteomes" id="UP001221217"/>
    </source>
</evidence>
<dbReference type="EMBL" id="JAQQAL010000007">
    <property type="protein sequence ID" value="MDC7225514.1"/>
    <property type="molecule type" value="Genomic_DNA"/>
</dbReference>
<gene>
    <name evidence="2" type="ORF">PQJ61_01975</name>
</gene>
<sequence length="456" mass="50640">MRINKILFLLIIAGLFVLNFSVFADDESAADFGLGLLLGVDTFDAEEDGGDPETFQSLALQPDLAIGKFGIGLDLVLHYRFEDGFEIREEDWVPQDDQTILDLYLPKITYVRWAYKGDPFYLKLGDIDDATIGTGFIVSSYSNTLFQPDEDIAGINFDLDAQLFNFPYIGFESFIGNLARFDVFGGRLYTRPMLWTGVPIIKNLEWGFTGATDRTPDLRSEYYDTDTNGGAAADTVFIYGTDLILPVITLQIASLSLFGDFAVQGENMGGMVGFGGRLIGILPYMFQLRILGDNFIPAYFDNTYDIYRGVKYDIFHYQGVVIEGGMSYLGSTGFSVLDDQLIFSATVDGPFTAIPTDSEDNHTYLDYPHLNAALTVEEGLIPDFSFSAEYDKKFINSWADLVSAEDSMINMAINYNAGAAVVTLSYDMLYLDDEVAGLSWDDFDVSSSLSCSIELF</sequence>
<reference evidence="2 3" key="1">
    <citation type="submission" date="2022-12" db="EMBL/GenBank/DDBJ databases">
        <title>Metagenome assembled genome from gulf of manar.</title>
        <authorList>
            <person name="Kohli P."/>
            <person name="Pk S."/>
            <person name="Venkata Ramana C."/>
            <person name="Sasikala C."/>
        </authorList>
    </citation>
    <scope>NUCLEOTIDE SEQUENCE [LARGE SCALE GENOMIC DNA]</scope>
    <source>
        <strain evidence="2">JB008</strain>
    </source>
</reference>
<proteinExistence type="predicted"/>
<evidence type="ECO:0000256" key="1">
    <source>
        <dbReference type="SAM" id="SignalP"/>
    </source>
</evidence>
<organism evidence="2 3">
    <name type="scientific">Candidatus Thalassospirochaeta sargassi</name>
    <dbReference type="NCBI Taxonomy" id="3119039"/>
    <lineage>
        <taxon>Bacteria</taxon>
        <taxon>Pseudomonadati</taxon>
        <taxon>Spirochaetota</taxon>
        <taxon>Spirochaetia</taxon>
        <taxon>Spirochaetales</taxon>
        <taxon>Spirochaetaceae</taxon>
        <taxon>Candidatus Thalassospirochaeta</taxon>
    </lineage>
</organism>
<accession>A0AAJ1MMK3</accession>
<feature type="signal peptide" evidence="1">
    <location>
        <begin position="1"/>
        <end position="24"/>
    </location>
</feature>